<dbReference type="PROSITE" id="PS51258">
    <property type="entry name" value="MHD1"/>
    <property type="match status" value="1"/>
</dbReference>
<keyword evidence="5" id="KW-1185">Reference proteome</keyword>
<proteinExistence type="predicted"/>
<evidence type="ECO:0000256" key="1">
    <source>
        <dbReference type="SAM" id="MobiDB-lite"/>
    </source>
</evidence>
<comment type="caution">
    <text evidence="4">The sequence shown here is derived from an EMBL/GenBank/DDBJ whole genome shotgun (WGS) entry which is preliminary data.</text>
</comment>
<feature type="compositionally biased region" description="Low complexity" evidence="1">
    <location>
        <begin position="11"/>
        <end position="21"/>
    </location>
</feature>
<organism evidence="4 5">
    <name type="scientific">Lolium multiflorum</name>
    <name type="common">Italian ryegrass</name>
    <name type="synonym">Lolium perenne subsp. multiflorum</name>
    <dbReference type="NCBI Taxonomy" id="4521"/>
    <lineage>
        <taxon>Eukaryota</taxon>
        <taxon>Viridiplantae</taxon>
        <taxon>Streptophyta</taxon>
        <taxon>Embryophyta</taxon>
        <taxon>Tracheophyta</taxon>
        <taxon>Spermatophyta</taxon>
        <taxon>Magnoliopsida</taxon>
        <taxon>Liliopsida</taxon>
        <taxon>Poales</taxon>
        <taxon>Poaceae</taxon>
        <taxon>BOP clade</taxon>
        <taxon>Pooideae</taxon>
        <taxon>Poodae</taxon>
        <taxon>Poeae</taxon>
        <taxon>Poeae Chloroplast Group 2 (Poeae type)</taxon>
        <taxon>Loliodinae</taxon>
        <taxon>Loliinae</taxon>
        <taxon>Lolium</taxon>
    </lineage>
</organism>
<dbReference type="PROSITE" id="PS51259">
    <property type="entry name" value="MHD2"/>
    <property type="match status" value="1"/>
</dbReference>
<dbReference type="InterPro" id="IPR014772">
    <property type="entry name" value="Munc13_dom-2"/>
</dbReference>
<dbReference type="AlphaFoldDB" id="A0AAD8X406"/>
<feature type="domain" description="MHD2" evidence="3">
    <location>
        <begin position="831"/>
        <end position="942"/>
    </location>
</feature>
<feature type="domain" description="MHD1" evidence="2">
    <location>
        <begin position="543"/>
        <end position="686"/>
    </location>
</feature>
<evidence type="ECO:0000313" key="4">
    <source>
        <dbReference type="EMBL" id="KAK1694745.1"/>
    </source>
</evidence>
<reference evidence="4" key="1">
    <citation type="submission" date="2023-07" db="EMBL/GenBank/DDBJ databases">
        <title>A chromosome-level genome assembly of Lolium multiflorum.</title>
        <authorList>
            <person name="Chen Y."/>
            <person name="Copetti D."/>
            <person name="Kolliker R."/>
            <person name="Studer B."/>
        </authorList>
    </citation>
    <scope>NUCLEOTIDE SEQUENCE</scope>
    <source>
        <strain evidence="4">02402/16</strain>
        <tissue evidence="4">Leaf</tissue>
    </source>
</reference>
<evidence type="ECO:0000313" key="5">
    <source>
        <dbReference type="Proteomes" id="UP001231189"/>
    </source>
</evidence>
<dbReference type="Pfam" id="PF25761">
    <property type="entry name" value="TPR_PATROL1"/>
    <property type="match status" value="1"/>
</dbReference>
<dbReference type="Proteomes" id="UP001231189">
    <property type="component" value="Unassembled WGS sequence"/>
</dbReference>
<evidence type="ECO:0008006" key="6">
    <source>
        <dbReference type="Google" id="ProtNLM"/>
    </source>
</evidence>
<dbReference type="PANTHER" id="PTHR31280:SF5">
    <property type="entry name" value="MHD1 DOMAIN-CONTAINING PROTEIN"/>
    <property type="match status" value="1"/>
</dbReference>
<dbReference type="EMBL" id="JAUUTY010000001">
    <property type="protein sequence ID" value="KAK1694745.1"/>
    <property type="molecule type" value="Genomic_DNA"/>
</dbReference>
<dbReference type="PANTHER" id="PTHR31280">
    <property type="entry name" value="PROTEIN UNC-13 HOMOLOG"/>
    <property type="match status" value="1"/>
</dbReference>
<protein>
    <recommendedName>
        <fullName evidence="6">MHD1 domain-containing protein</fullName>
    </recommendedName>
</protein>
<feature type="region of interest" description="Disordered" evidence="1">
    <location>
        <begin position="67"/>
        <end position="136"/>
    </location>
</feature>
<feature type="region of interest" description="Disordered" evidence="1">
    <location>
        <begin position="1"/>
        <end position="21"/>
    </location>
</feature>
<sequence>MGTMGRHQRSRSASSSATRSSDATELDFAAADLDCPFGGIDALGLVELRETAYEIFFMSCRSSGGAAASSTSARGGGSSEMEVSSPVAGSRGGSGVMSSRVKKALGLKPRRSAPTMMRTLSQSSSPSSPGRARRPMTSAEIMRQQMRVTEHSDARLRRTLMRAVVGQVGKRPDSIVLPLELLRQLKPSEFSDVEEYHQWQFRQIKLLEAGLILHPSLPLDRLHAAVLRFREVMRATEIRAIDTGKGSEAMRALTNAVHALAWRPGSGSDACHWADGYPLNVLLYVSLLQSVFDHREPTVVLDEVDELLELIKKTWPILGVGRAVHNVCFAWVFFQQYVVTGQVEPDLVAAALTLLADVAADARQGSRESQSRDPVYAKVLLSALGKMQEWSEKRLLDYHDRYEKDIGGSSATEGMEILLSMALGAGKIVADREYIGTGNFPADRVDYYIRCSMKNAFTKILENGMGVSDSLIADRDNDPGVVLTRLAKDTEQLATFERRSFSPLLRRLHPAPVAVAAVTLHGCFGVVLRRYLGKVTILTEELVRVLHSASRLEKALAQMTAEDAADCHDDRAKAVVGDMEPYEVESVVMGLLKAWMDDRLRIGRDCLLRAKETESWIPKSKEEPFPGSAIELMKLAGATIDEFSDIPATAKDDVLQQLVDGLESIFQEYISFVASCGSKQSYVPPLPALTRCNQDSGFFRLWKKAVLPTCQAPEGSPRAGASQHTPRPSISRGTQRLYVRLNTLHYVLTHVQAIDKSLSSASCARGGGGGGASPAAASGGNRVVASVHFDRTRAAAQSAVSHVAEVAAYRLIFLDSRHTFYHGLYVRNVADTRIRPALRALKQNLSFLVSVLADHAQPVAVREVMKASFQAFLMVLLAGGNDRSFTRADHGMVDEDFRSLKRAFCTCGEGLVPEEVVAREAETSEGVVELMARSTEHLIGAFGAATSESIAGAREYDDGGGGGTPVPSASRQWNPADPNTILRVLCHRDDEVANQFLKRTFQLAKRR</sequence>
<dbReference type="InterPro" id="IPR014770">
    <property type="entry name" value="Munc13_1"/>
</dbReference>
<evidence type="ECO:0000259" key="3">
    <source>
        <dbReference type="PROSITE" id="PS51259"/>
    </source>
</evidence>
<feature type="compositionally biased region" description="Basic residues" evidence="1">
    <location>
        <begin position="100"/>
        <end position="111"/>
    </location>
</feature>
<accession>A0AAD8X406</accession>
<feature type="region of interest" description="Disordered" evidence="1">
    <location>
        <begin position="953"/>
        <end position="974"/>
    </location>
</feature>
<gene>
    <name evidence="4" type="ORF">QYE76_011442</name>
</gene>
<feature type="compositionally biased region" description="Basic residues" evidence="1">
    <location>
        <begin position="1"/>
        <end position="10"/>
    </location>
</feature>
<name>A0AAD8X406_LOLMU</name>
<dbReference type="InterPro" id="IPR057984">
    <property type="entry name" value="PATROL1_C"/>
</dbReference>
<dbReference type="InterPro" id="IPR008528">
    <property type="entry name" value="unc-13_homologue"/>
</dbReference>
<evidence type="ECO:0000259" key="2">
    <source>
        <dbReference type="PROSITE" id="PS51258"/>
    </source>
</evidence>